<gene>
    <name evidence="1" type="ORF">A9Q68_06510</name>
</gene>
<dbReference type="EMBL" id="LZDD01000002">
    <property type="protein sequence ID" value="OJF71634.1"/>
    <property type="molecule type" value="Genomic_DNA"/>
</dbReference>
<keyword evidence="2" id="KW-1185">Reference proteome</keyword>
<dbReference type="Proteomes" id="UP000182015">
    <property type="component" value="Unassembled WGS sequence"/>
</dbReference>
<reference evidence="2" key="1">
    <citation type="submission" date="2016-06" db="EMBL/GenBank/DDBJ databases">
        <authorList>
            <person name="de Vries S.P.W."/>
            <person name="Hadjirin N.F."/>
            <person name="Lay E.M."/>
            <person name="Zadoks R.N."/>
            <person name="Peacock S.J."/>
            <person name="Parkhill J."/>
            <person name="Grant A.J."/>
            <person name="Mcdougall S."/>
            <person name="Holmes M.A."/>
        </authorList>
    </citation>
    <scope>NUCLEOTIDE SEQUENCE [LARGE SCALE GENOMIC DNA]</scope>
    <source>
        <strain evidence="2">NZ1587</strain>
    </source>
</reference>
<accession>A0A1L8MLI8</accession>
<evidence type="ECO:0000313" key="1">
    <source>
        <dbReference type="EMBL" id="OJF71634.1"/>
    </source>
</evidence>
<dbReference type="STRING" id="1856638.A9Q68_06510"/>
<name>A0A1L8MLI8_9STRE</name>
<evidence type="ECO:0000313" key="2">
    <source>
        <dbReference type="Proteomes" id="UP000182015"/>
    </source>
</evidence>
<proteinExistence type="predicted"/>
<sequence length="69" mass="7964">MLSNKKVIVSKTKTRYNQTRAMALMPVVNETKEPVGRSLVLVFKKLRQDKQRMWAVFSCILEILKAVPT</sequence>
<protein>
    <submittedName>
        <fullName evidence="1">Uncharacterized protein</fullName>
    </submittedName>
</protein>
<comment type="caution">
    <text evidence="1">The sequence shown here is derived from an EMBL/GenBank/DDBJ whole genome shotgun (WGS) entry which is preliminary data.</text>
</comment>
<organism evidence="1 2">
    <name type="scientific">Streptococcus bovimastitidis</name>
    <dbReference type="NCBI Taxonomy" id="1856638"/>
    <lineage>
        <taxon>Bacteria</taxon>
        <taxon>Bacillati</taxon>
        <taxon>Bacillota</taxon>
        <taxon>Bacilli</taxon>
        <taxon>Lactobacillales</taxon>
        <taxon>Streptococcaceae</taxon>
        <taxon>Streptococcus</taxon>
    </lineage>
</organism>
<dbReference type="AlphaFoldDB" id="A0A1L8MLI8"/>